<dbReference type="AlphaFoldDB" id="A0A392VRB7"/>
<feature type="non-terminal residue" evidence="1">
    <location>
        <position position="31"/>
    </location>
</feature>
<accession>A0A392VRB7</accession>
<dbReference type="EMBL" id="LXQA011214848">
    <property type="protein sequence ID" value="MCI89245.1"/>
    <property type="molecule type" value="Genomic_DNA"/>
</dbReference>
<dbReference type="Proteomes" id="UP000265520">
    <property type="component" value="Unassembled WGS sequence"/>
</dbReference>
<protein>
    <submittedName>
        <fullName evidence="1">Uncharacterized protein</fullName>
    </submittedName>
</protein>
<evidence type="ECO:0000313" key="1">
    <source>
        <dbReference type="EMBL" id="MCI89245.1"/>
    </source>
</evidence>
<evidence type="ECO:0000313" key="2">
    <source>
        <dbReference type="Proteomes" id="UP000265520"/>
    </source>
</evidence>
<proteinExistence type="predicted"/>
<comment type="caution">
    <text evidence="1">The sequence shown here is derived from an EMBL/GenBank/DDBJ whole genome shotgun (WGS) entry which is preliminary data.</text>
</comment>
<reference evidence="1 2" key="1">
    <citation type="journal article" date="2018" name="Front. Plant Sci.">
        <title>Red Clover (Trifolium pratense) and Zigzag Clover (T. medium) - A Picture of Genomic Similarities and Differences.</title>
        <authorList>
            <person name="Dluhosova J."/>
            <person name="Istvanek J."/>
            <person name="Nedelnik J."/>
            <person name="Repkova J."/>
        </authorList>
    </citation>
    <scope>NUCLEOTIDE SEQUENCE [LARGE SCALE GENOMIC DNA]</scope>
    <source>
        <strain evidence="2">cv. 10/8</strain>
        <tissue evidence="1">Leaf</tissue>
    </source>
</reference>
<keyword evidence="2" id="KW-1185">Reference proteome</keyword>
<name>A0A392VRB7_9FABA</name>
<organism evidence="1 2">
    <name type="scientific">Trifolium medium</name>
    <dbReference type="NCBI Taxonomy" id="97028"/>
    <lineage>
        <taxon>Eukaryota</taxon>
        <taxon>Viridiplantae</taxon>
        <taxon>Streptophyta</taxon>
        <taxon>Embryophyta</taxon>
        <taxon>Tracheophyta</taxon>
        <taxon>Spermatophyta</taxon>
        <taxon>Magnoliopsida</taxon>
        <taxon>eudicotyledons</taxon>
        <taxon>Gunneridae</taxon>
        <taxon>Pentapetalae</taxon>
        <taxon>rosids</taxon>
        <taxon>fabids</taxon>
        <taxon>Fabales</taxon>
        <taxon>Fabaceae</taxon>
        <taxon>Papilionoideae</taxon>
        <taxon>50 kb inversion clade</taxon>
        <taxon>NPAAA clade</taxon>
        <taxon>Hologalegina</taxon>
        <taxon>IRL clade</taxon>
        <taxon>Trifolieae</taxon>
        <taxon>Trifolium</taxon>
    </lineage>
</organism>
<sequence>MAEEKGINTPMVSSLKLSKFGTDALSDPDEY</sequence>